<accession>A0A1R3J2V5</accession>
<feature type="compositionally biased region" description="Polar residues" evidence="1">
    <location>
        <begin position="59"/>
        <end position="70"/>
    </location>
</feature>
<organism evidence="2 3">
    <name type="scientific">Corchorus olitorius</name>
    <dbReference type="NCBI Taxonomy" id="93759"/>
    <lineage>
        <taxon>Eukaryota</taxon>
        <taxon>Viridiplantae</taxon>
        <taxon>Streptophyta</taxon>
        <taxon>Embryophyta</taxon>
        <taxon>Tracheophyta</taxon>
        <taxon>Spermatophyta</taxon>
        <taxon>Magnoliopsida</taxon>
        <taxon>eudicotyledons</taxon>
        <taxon>Gunneridae</taxon>
        <taxon>Pentapetalae</taxon>
        <taxon>rosids</taxon>
        <taxon>malvids</taxon>
        <taxon>Malvales</taxon>
        <taxon>Malvaceae</taxon>
        <taxon>Grewioideae</taxon>
        <taxon>Apeibeae</taxon>
        <taxon>Corchorus</taxon>
    </lineage>
</organism>
<evidence type="ECO:0000313" key="2">
    <source>
        <dbReference type="EMBL" id="OMO89155.1"/>
    </source>
</evidence>
<reference evidence="3" key="1">
    <citation type="submission" date="2013-09" db="EMBL/GenBank/DDBJ databases">
        <title>Corchorus olitorius genome sequencing.</title>
        <authorList>
            <person name="Alam M."/>
            <person name="Haque M.S."/>
            <person name="Islam M.S."/>
            <person name="Emdad E.M."/>
            <person name="Islam M.M."/>
            <person name="Ahmed B."/>
            <person name="Halim A."/>
            <person name="Hossen Q.M.M."/>
            <person name="Hossain M.Z."/>
            <person name="Ahmed R."/>
            <person name="Khan M.M."/>
            <person name="Islam R."/>
            <person name="Rashid M.M."/>
            <person name="Khan S.A."/>
            <person name="Rahman M.S."/>
            <person name="Alam M."/>
            <person name="Yahiya A.S."/>
            <person name="Khan M.S."/>
            <person name="Azam M.S."/>
            <person name="Haque T."/>
            <person name="Lashkar M.Z.H."/>
            <person name="Akhand A.I."/>
            <person name="Morshed G."/>
            <person name="Roy S."/>
            <person name="Uddin K.S."/>
            <person name="Rabeya T."/>
            <person name="Hossain A.S."/>
            <person name="Chowdhury A."/>
            <person name="Snigdha A.R."/>
            <person name="Mortoza M.S."/>
            <person name="Matin S.A."/>
            <person name="Hoque S.M.E."/>
            <person name="Islam M.K."/>
            <person name="Roy D.K."/>
            <person name="Haider R."/>
            <person name="Moosa M.M."/>
            <person name="Elias S.M."/>
            <person name="Hasan A.M."/>
            <person name="Jahan S."/>
            <person name="Shafiuddin M."/>
            <person name="Mahmood N."/>
            <person name="Shommy N.S."/>
        </authorList>
    </citation>
    <scope>NUCLEOTIDE SEQUENCE [LARGE SCALE GENOMIC DNA]</scope>
    <source>
        <strain evidence="3">cv. O-4</strain>
    </source>
</reference>
<dbReference type="EMBL" id="AWUE01016893">
    <property type="protein sequence ID" value="OMO89155.1"/>
    <property type="molecule type" value="Genomic_DNA"/>
</dbReference>
<gene>
    <name evidence="2" type="ORF">COLO4_19906</name>
</gene>
<comment type="caution">
    <text evidence="2">The sequence shown here is derived from an EMBL/GenBank/DDBJ whole genome shotgun (WGS) entry which is preliminary data.</text>
</comment>
<name>A0A1R3J2V5_9ROSI</name>
<dbReference type="OrthoDB" id="10499210at2759"/>
<dbReference type="AlphaFoldDB" id="A0A1R3J2V5"/>
<evidence type="ECO:0000256" key="1">
    <source>
        <dbReference type="SAM" id="MobiDB-lite"/>
    </source>
</evidence>
<sequence length="90" mass="10230">MMLVEELNYKEVSFEMGSKFDSFDLEENDCKEVTSVEYGLLDNSTIPNDSPMDDKDPATPSTVHPSTCMETSKGLKLECHKKKKKRAKHN</sequence>
<evidence type="ECO:0000313" key="3">
    <source>
        <dbReference type="Proteomes" id="UP000187203"/>
    </source>
</evidence>
<dbReference type="Proteomes" id="UP000187203">
    <property type="component" value="Unassembled WGS sequence"/>
</dbReference>
<keyword evidence="3" id="KW-1185">Reference proteome</keyword>
<feature type="region of interest" description="Disordered" evidence="1">
    <location>
        <begin position="41"/>
        <end position="70"/>
    </location>
</feature>
<protein>
    <submittedName>
        <fullName evidence="2">Uncharacterized protein</fullName>
    </submittedName>
</protein>
<proteinExistence type="predicted"/>